<gene>
    <name evidence="2" type="ORF">GCM10009550_20720</name>
</gene>
<reference evidence="2 3" key="1">
    <citation type="journal article" date="2019" name="Int. J. Syst. Evol. Microbiol.">
        <title>The Global Catalogue of Microorganisms (GCM) 10K type strain sequencing project: providing services to taxonomists for standard genome sequencing and annotation.</title>
        <authorList>
            <consortium name="The Broad Institute Genomics Platform"/>
            <consortium name="The Broad Institute Genome Sequencing Center for Infectious Disease"/>
            <person name="Wu L."/>
            <person name="Ma J."/>
        </authorList>
    </citation>
    <scope>NUCLEOTIDE SEQUENCE [LARGE SCALE GENOMIC DNA]</scope>
    <source>
        <strain evidence="2 3">JCM 10696</strain>
    </source>
</reference>
<dbReference type="Proteomes" id="UP001500665">
    <property type="component" value="Unassembled WGS sequence"/>
</dbReference>
<dbReference type="Pfam" id="PF22552">
    <property type="entry name" value="TY-Chap3"/>
    <property type="match status" value="1"/>
</dbReference>
<sequence>MIAGSSPGSHGVVAADRVVPGGRAGEDLKGGTPPLLWNIRLRDFARFGMIVTLRRMENELPRGRWLEADAFERLVRQTVPLDMGGWRMGEVEHAVSALGWELGELEEDISLRWFAPRKGPWGGYGSVHADASDPGQALKLNVRVVDLPPEEVQERAGQLRAAWWIMEEVLGPPTMWGGGDAWMLWRRPGTSFLVETHDGGELSFELLCTDRDSDAAGRAGTRGLWRAAEPADLPSAVPARPAADWDEVREQLARALNRLNYDAPFFPGGFIVHLRSARDPLRFVQFWNHGLDLVVEATGYWHRPELADADRLTRQGWRSSHSMWQCRLPNAMDSSREHARTAARMLVDELRNLDVDLSDLVYSATMVGRGRRFHLDLPGLGLHRAVPDS</sequence>
<name>A0ABN1QRF5_9ACTN</name>
<protein>
    <recommendedName>
        <fullName evidence="1">TY-Chap N-terminal domain-containing protein</fullName>
    </recommendedName>
</protein>
<dbReference type="EMBL" id="BAAAHH010000006">
    <property type="protein sequence ID" value="GAA0946247.1"/>
    <property type="molecule type" value="Genomic_DNA"/>
</dbReference>
<evidence type="ECO:0000313" key="2">
    <source>
        <dbReference type="EMBL" id="GAA0946247.1"/>
    </source>
</evidence>
<accession>A0ABN1QRF5</accession>
<keyword evidence="3" id="KW-1185">Reference proteome</keyword>
<comment type="caution">
    <text evidence="2">The sequence shown here is derived from an EMBL/GenBank/DDBJ whole genome shotgun (WGS) entry which is preliminary data.</text>
</comment>
<feature type="domain" description="TY-Chap N-terminal" evidence="1">
    <location>
        <begin position="244"/>
        <end position="352"/>
    </location>
</feature>
<evidence type="ECO:0000313" key="3">
    <source>
        <dbReference type="Proteomes" id="UP001500665"/>
    </source>
</evidence>
<proteinExistence type="predicted"/>
<organism evidence="2 3">
    <name type="scientific">Actinocorallia libanotica</name>
    <dbReference type="NCBI Taxonomy" id="46162"/>
    <lineage>
        <taxon>Bacteria</taxon>
        <taxon>Bacillati</taxon>
        <taxon>Actinomycetota</taxon>
        <taxon>Actinomycetes</taxon>
        <taxon>Streptosporangiales</taxon>
        <taxon>Thermomonosporaceae</taxon>
        <taxon>Actinocorallia</taxon>
    </lineage>
</organism>
<evidence type="ECO:0000259" key="1">
    <source>
        <dbReference type="Pfam" id="PF22552"/>
    </source>
</evidence>
<dbReference type="InterPro" id="IPR054344">
    <property type="entry name" value="TY-Chap_N"/>
</dbReference>